<evidence type="ECO:0000313" key="5">
    <source>
        <dbReference type="Proteomes" id="UP000189545"/>
    </source>
</evidence>
<dbReference type="AlphaFoldDB" id="A0A1S6HJJ3"/>
<reference evidence="4 5" key="1">
    <citation type="submission" date="2016-03" db="EMBL/GenBank/DDBJ databases">
        <title>Complete genome sequence of Shewanella psychrophila WP2, a deep sea bacterium isolated from west Pacific sediment.</title>
        <authorList>
            <person name="Xu G."/>
            <person name="Jian H."/>
        </authorList>
    </citation>
    <scope>NUCLEOTIDE SEQUENCE [LARGE SCALE GENOMIC DNA]</scope>
    <source>
        <strain evidence="4 5">WP2</strain>
    </source>
</reference>
<dbReference type="OrthoDB" id="9792929at2"/>
<protein>
    <submittedName>
        <fullName evidence="4">Acetyltransferase</fullName>
    </submittedName>
</protein>
<dbReference type="InterPro" id="IPR016181">
    <property type="entry name" value="Acyl_CoA_acyltransferase"/>
</dbReference>
<dbReference type="Gene3D" id="3.40.630.30">
    <property type="match status" value="1"/>
</dbReference>
<evidence type="ECO:0000313" key="4">
    <source>
        <dbReference type="EMBL" id="AQS35679.1"/>
    </source>
</evidence>
<keyword evidence="1 4" id="KW-0808">Transferase</keyword>
<dbReference type="Proteomes" id="UP000189545">
    <property type="component" value="Chromosome"/>
</dbReference>
<dbReference type="GO" id="GO:0008080">
    <property type="term" value="F:N-acetyltransferase activity"/>
    <property type="evidence" value="ECO:0007669"/>
    <property type="project" value="TreeGrafter"/>
</dbReference>
<sequence>MHIRIATDEDLRSLTPLFDEYRKSLGQDSRLADCKEFIESRLQENDSVIFIAFLVDIPVGFIQLYPSFSSVLLKPLWYFDDLFVAEPYRKRGIGTELVKKAKELADETQVLAVRREKIEGNGFVSIDSLALFETQV</sequence>
<evidence type="ECO:0000259" key="3">
    <source>
        <dbReference type="PROSITE" id="PS51186"/>
    </source>
</evidence>
<evidence type="ECO:0000256" key="2">
    <source>
        <dbReference type="ARBA" id="ARBA00023315"/>
    </source>
</evidence>
<dbReference type="RefSeq" id="WP_077751001.1">
    <property type="nucleotide sequence ID" value="NZ_CP014782.1"/>
</dbReference>
<dbReference type="PANTHER" id="PTHR10545">
    <property type="entry name" value="DIAMINE N-ACETYLTRANSFERASE"/>
    <property type="match status" value="1"/>
</dbReference>
<dbReference type="Pfam" id="PF00583">
    <property type="entry name" value="Acetyltransf_1"/>
    <property type="match status" value="1"/>
</dbReference>
<feature type="domain" description="N-acetyltransferase" evidence="3">
    <location>
        <begin position="1"/>
        <end position="136"/>
    </location>
</feature>
<accession>A0A1S6HJJ3</accession>
<dbReference type="SUPFAM" id="SSF55729">
    <property type="entry name" value="Acyl-CoA N-acyltransferases (Nat)"/>
    <property type="match status" value="1"/>
</dbReference>
<dbReference type="STRING" id="225848.Sps_00475"/>
<dbReference type="EMBL" id="CP014782">
    <property type="protein sequence ID" value="AQS35679.1"/>
    <property type="molecule type" value="Genomic_DNA"/>
</dbReference>
<dbReference type="CDD" id="cd04301">
    <property type="entry name" value="NAT_SF"/>
    <property type="match status" value="1"/>
</dbReference>
<dbReference type="PROSITE" id="PS51186">
    <property type="entry name" value="GNAT"/>
    <property type="match status" value="1"/>
</dbReference>
<evidence type="ECO:0000256" key="1">
    <source>
        <dbReference type="ARBA" id="ARBA00022679"/>
    </source>
</evidence>
<dbReference type="PANTHER" id="PTHR10545:SF29">
    <property type="entry name" value="GH14572P-RELATED"/>
    <property type="match status" value="1"/>
</dbReference>
<dbReference type="KEGG" id="spsw:Sps_00475"/>
<gene>
    <name evidence="4" type="ORF">Sps_00475</name>
</gene>
<proteinExistence type="predicted"/>
<dbReference type="InterPro" id="IPR051016">
    <property type="entry name" value="Diverse_Substrate_AcTransf"/>
</dbReference>
<keyword evidence="5" id="KW-1185">Reference proteome</keyword>
<organism evidence="4 5">
    <name type="scientific">Shewanella psychrophila</name>
    <dbReference type="NCBI Taxonomy" id="225848"/>
    <lineage>
        <taxon>Bacteria</taxon>
        <taxon>Pseudomonadati</taxon>
        <taxon>Pseudomonadota</taxon>
        <taxon>Gammaproteobacteria</taxon>
        <taxon>Alteromonadales</taxon>
        <taxon>Shewanellaceae</taxon>
        <taxon>Shewanella</taxon>
    </lineage>
</organism>
<dbReference type="InterPro" id="IPR000182">
    <property type="entry name" value="GNAT_dom"/>
</dbReference>
<keyword evidence="2" id="KW-0012">Acyltransferase</keyword>
<name>A0A1S6HJJ3_9GAMM</name>